<comment type="caution">
    <text evidence="2">The sequence shown here is derived from an EMBL/GenBank/DDBJ whole genome shotgun (WGS) entry which is preliminary data.</text>
</comment>
<organism evidence="2 3">
    <name type="scientific">Artemisia annua</name>
    <name type="common">Sweet wormwood</name>
    <dbReference type="NCBI Taxonomy" id="35608"/>
    <lineage>
        <taxon>Eukaryota</taxon>
        <taxon>Viridiplantae</taxon>
        <taxon>Streptophyta</taxon>
        <taxon>Embryophyta</taxon>
        <taxon>Tracheophyta</taxon>
        <taxon>Spermatophyta</taxon>
        <taxon>Magnoliopsida</taxon>
        <taxon>eudicotyledons</taxon>
        <taxon>Gunneridae</taxon>
        <taxon>Pentapetalae</taxon>
        <taxon>asterids</taxon>
        <taxon>campanulids</taxon>
        <taxon>Asterales</taxon>
        <taxon>Asteraceae</taxon>
        <taxon>Asteroideae</taxon>
        <taxon>Anthemideae</taxon>
        <taxon>Artemisiinae</taxon>
        <taxon>Artemisia</taxon>
    </lineage>
</organism>
<evidence type="ECO:0000313" key="3">
    <source>
        <dbReference type="Proteomes" id="UP000245207"/>
    </source>
</evidence>
<dbReference type="AlphaFoldDB" id="A0A2U1QCG9"/>
<dbReference type="PANTHER" id="PTHR47481">
    <property type="match status" value="1"/>
</dbReference>
<reference evidence="2 3" key="1">
    <citation type="journal article" date="2018" name="Mol. Plant">
        <title>The genome of Artemisia annua provides insight into the evolution of Asteraceae family and artemisinin biosynthesis.</title>
        <authorList>
            <person name="Shen Q."/>
            <person name="Zhang L."/>
            <person name="Liao Z."/>
            <person name="Wang S."/>
            <person name="Yan T."/>
            <person name="Shi P."/>
            <person name="Liu M."/>
            <person name="Fu X."/>
            <person name="Pan Q."/>
            <person name="Wang Y."/>
            <person name="Lv Z."/>
            <person name="Lu X."/>
            <person name="Zhang F."/>
            <person name="Jiang W."/>
            <person name="Ma Y."/>
            <person name="Chen M."/>
            <person name="Hao X."/>
            <person name="Li L."/>
            <person name="Tang Y."/>
            <person name="Lv G."/>
            <person name="Zhou Y."/>
            <person name="Sun X."/>
            <person name="Brodelius P.E."/>
            <person name="Rose J.K.C."/>
            <person name="Tang K."/>
        </authorList>
    </citation>
    <scope>NUCLEOTIDE SEQUENCE [LARGE SCALE GENOMIC DNA]</scope>
    <source>
        <strain evidence="3">cv. Huhao1</strain>
        <tissue evidence="2">Leaf</tissue>
    </source>
</reference>
<evidence type="ECO:0000313" key="2">
    <source>
        <dbReference type="EMBL" id="PWA95704.1"/>
    </source>
</evidence>
<keyword evidence="1" id="KW-0812">Transmembrane</keyword>
<keyword evidence="1" id="KW-1133">Transmembrane helix</keyword>
<name>A0A2U1QCG9_ARTAN</name>
<proteinExistence type="predicted"/>
<keyword evidence="3" id="KW-1185">Reference proteome</keyword>
<gene>
    <name evidence="2" type="ORF">CTI12_AA047540</name>
</gene>
<evidence type="ECO:0000256" key="1">
    <source>
        <dbReference type="SAM" id="Phobius"/>
    </source>
</evidence>
<dbReference type="STRING" id="35608.A0A2U1QCG9"/>
<dbReference type="EMBL" id="PKPP01000223">
    <property type="protein sequence ID" value="PWA95704.1"/>
    <property type="molecule type" value="Genomic_DNA"/>
</dbReference>
<feature type="transmembrane region" description="Helical" evidence="1">
    <location>
        <begin position="15"/>
        <end position="34"/>
    </location>
</feature>
<dbReference type="PANTHER" id="PTHR47481:SF41">
    <property type="entry name" value="COPIA-LIKE POLYPROTEIN_RETROTRANSPOSON"/>
    <property type="match status" value="1"/>
</dbReference>
<accession>A0A2U1QCG9</accession>
<sequence>MAVTHKAVLVLANASLEWILIIMLLMNSFFSYLIRKFATYYALKPPCICCSYIDHLLEPNKNISPYQNLICEKHVVEFLNLYDSSYREKVTSDQKCSCRSKDIKAIPVDKALDSALKIKSDYKEDEIEEVHIPVENKSGHIQVFDQIIPLEWTDSSTSCSTRTYDVVHHLDKPASTSTSQPDPYHETNDSLVVLWMYSTISPKLVDMVIDDTTKAHEVWARLQALFHDNKGSRVIQLDNEIRNMAIGSLSVNDYFQEIKSKADHLDNLGSPDNTFRNGLLDKVSTLEASIKEKNAKIKEIGQHDYCRAKYRRKVVMFLYDDMGFYASLLEECIDHLKRLKNIVAKHRFLEDFFVNYG</sequence>
<dbReference type="OrthoDB" id="1699318at2759"/>
<dbReference type="Proteomes" id="UP000245207">
    <property type="component" value="Unassembled WGS sequence"/>
</dbReference>
<protein>
    <submittedName>
        <fullName evidence="2">Zein-binding domain-containing protein</fullName>
    </submittedName>
</protein>
<keyword evidence="1" id="KW-0472">Membrane</keyword>